<keyword evidence="1" id="KW-0560">Oxidoreductase</keyword>
<dbReference type="Proteomes" id="UP001595947">
    <property type="component" value="Unassembled WGS sequence"/>
</dbReference>
<evidence type="ECO:0000313" key="3">
    <source>
        <dbReference type="Proteomes" id="UP001595947"/>
    </source>
</evidence>
<reference evidence="3" key="1">
    <citation type="journal article" date="2019" name="Int. J. Syst. Evol. Microbiol.">
        <title>The Global Catalogue of Microorganisms (GCM) 10K type strain sequencing project: providing services to taxonomists for standard genome sequencing and annotation.</title>
        <authorList>
            <consortium name="The Broad Institute Genomics Platform"/>
            <consortium name="The Broad Institute Genome Sequencing Center for Infectious Disease"/>
            <person name="Wu L."/>
            <person name="Ma J."/>
        </authorList>
    </citation>
    <scope>NUCLEOTIDE SEQUENCE [LARGE SCALE GENOMIC DNA]</scope>
    <source>
        <strain evidence="3">CGMCC 4.7093</strain>
    </source>
</reference>
<protein>
    <submittedName>
        <fullName evidence="2">MSMEG_0569 family flavin-dependent oxidoreductase</fullName>
    </submittedName>
</protein>
<dbReference type="PRINTS" id="PR00368">
    <property type="entry name" value="FADPNR"/>
</dbReference>
<dbReference type="PANTHER" id="PTHR43539:SF78">
    <property type="entry name" value="FLAVIN-CONTAINING MONOOXYGENASE"/>
    <property type="match status" value="1"/>
</dbReference>
<name>A0ABV9YHA3_9PSEU</name>
<dbReference type="EMBL" id="JBHSIV010000006">
    <property type="protein sequence ID" value="MFC5062026.1"/>
    <property type="molecule type" value="Genomic_DNA"/>
</dbReference>
<sequence>MTVTPLRGTRTGFGGDLDGTHRPVIVVGGGQAGLSMSRCLSRVGIDHLVLERDEIGHSWKAFRWDTFCLVTPNWQCRLPDFPYGEGGYGGTDPHGFMVRTEIIDYLEAYRAFVDPPLHEGVGVTRVSRDDHGTYVLETTAGRLTADQVVIATGGYHTPITPPLSEPLPSSITQVQSHHYKNGSQLPPGEVLVVGSGQSGAQIAEDLHLEGRKVHLVVGNAPRVARFYRGRDVTDWLDDLGYYRMPVTEHPRREAVRAQANHYVTGRDGGRDIDLRAHARDGMRLYGMMTDHRDGVLHFAPDLTGNLDHADEVSESIKDTIDKHIAAKQIDAPVEDRYTPVWHSESDPTELRLADSGITSVVWCIGFRQDFSWVDVPVFSGRGAPGHSRGVTSAPGLYFLGLPWQWTWGSGRFSGVGDDARHLAERIRSQRGLTSSGGRGDVCNVLALGS</sequence>
<organism evidence="2 3">
    <name type="scientific">Actinomycetospora atypica</name>
    <dbReference type="NCBI Taxonomy" id="1290095"/>
    <lineage>
        <taxon>Bacteria</taxon>
        <taxon>Bacillati</taxon>
        <taxon>Actinomycetota</taxon>
        <taxon>Actinomycetes</taxon>
        <taxon>Pseudonocardiales</taxon>
        <taxon>Pseudonocardiaceae</taxon>
        <taxon>Actinomycetospora</taxon>
    </lineage>
</organism>
<dbReference type="SUPFAM" id="SSF51905">
    <property type="entry name" value="FAD/NAD(P)-binding domain"/>
    <property type="match status" value="1"/>
</dbReference>
<dbReference type="InterPro" id="IPR024000">
    <property type="entry name" value="CHP04046_FMN-dependent"/>
</dbReference>
<dbReference type="Gene3D" id="3.50.50.60">
    <property type="entry name" value="FAD/NAD(P)-binding domain"/>
    <property type="match status" value="1"/>
</dbReference>
<dbReference type="Pfam" id="PF13738">
    <property type="entry name" value="Pyr_redox_3"/>
    <property type="match status" value="1"/>
</dbReference>
<accession>A0ABV9YHA3</accession>
<dbReference type="RefSeq" id="WP_378035379.1">
    <property type="nucleotide sequence ID" value="NZ_JBHSIV010000006.1"/>
</dbReference>
<evidence type="ECO:0000256" key="1">
    <source>
        <dbReference type="ARBA" id="ARBA00023002"/>
    </source>
</evidence>
<comment type="caution">
    <text evidence="2">The sequence shown here is derived from an EMBL/GenBank/DDBJ whole genome shotgun (WGS) entry which is preliminary data.</text>
</comment>
<dbReference type="PRINTS" id="PR00411">
    <property type="entry name" value="PNDRDTASEI"/>
</dbReference>
<evidence type="ECO:0000313" key="2">
    <source>
        <dbReference type="EMBL" id="MFC5062026.1"/>
    </source>
</evidence>
<dbReference type="InterPro" id="IPR036188">
    <property type="entry name" value="FAD/NAD-bd_sf"/>
</dbReference>
<dbReference type="PANTHER" id="PTHR43539">
    <property type="entry name" value="FLAVIN-BINDING MONOOXYGENASE-LIKE PROTEIN (AFU_ORTHOLOGUE AFUA_4G09220)"/>
    <property type="match status" value="1"/>
</dbReference>
<dbReference type="NCBIfam" id="TIGR04046">
    <property type="entry name" value="MSMEG_0569_nitr"/>
    <property type="match status" value="1"/>
</dbReference>
<keyword evidence="3" id="KW-1185">Reference proteome</keyword>
<gene>
    <name evidence="2" type="ORF">ACFPBZ_07405</name>
</gene>
<proteinExistence type="predicted"/>
<dbReference type="InterPro" id="IPR050982">
    <property type="entry name" value="Auxin_biosynth/cation_transpt"/>
</dbReference>